<proteinExistence type="predicted"/>
<comment type="caution">
    <text evidence="2">The sequence shown here is derived from an EMBL/GenBank/DDBJ whole genome shotgun (WGS) entry which is preliminary data.</text>
</comment>
<evidence type="ECO:0000313" key="2">
    <source>
        <dbReference type="EMBL" id="GCF10510.1"/>
    </source>
</evidence>
<sequence>MTQTFDARGISRILINDISGAVVVRGWDQPIIQISHDHAPETVEQRDETLLIEDGDDDISLMVPYAINISITEADDVHVEHIQGTVSVERINGDLSVKNVTTLQTAGKIAGDASISEVVRLDLQRVEKDLTLQNSEQATIGSVGKDFHAQDFNVLQCTNIGGDCSIKGQRESRVTLSNVGKDLTVQDVSQLKAEKVGKDASIRDIQGDVEIRMVGKDLVLRELGGALKVHFVGNDASLQAIHGSIDAGNIGHDLQLQADFTTASVSHLRVGHDASIILDPAANLTIQAVVSGAISGRAIVTNQKGNRVTLVYGEGAAKLDLLVGKDLHLGGQQDPRSSNSTGGNWWSDFAHDIADFGREMGNLGRDLGADFASASGDFEHLDHPYNLNDLDDLDNLDLDARHSHRNRDARRRQEDQEKLQKAREKLAGINIRLNEREWRMDSERINHIIEEAQRATTEGIQGAREAIEQAFSNLHITHPTYTPTPPTPPMPPTPPQTPAYPAADTAQDVYSQANLERVQPEVPLSAQNETATTVEKTNSAPVQIEQEREAILRMIATGRLTPEEGDMLLEALGN</sequence>
<protein>
    <submittedName>
        <fullName evidence="2">Uncharacterized protein</fullName>
    </submittedName>
</protein>
<dbReference type="AlphaFoldDB" id="A0A5A5TG04"/>
<organism evidence="2 3">
    <name type="scientific">Dictyobacter arantiisoli</name>
    <dbReference type="NCBI Taxonomy" id="2014874"/>
    <lineage>
        <taxon>Bacteria</taxon>
        <taxon>Bacillati</taxon>
        <taxon>Chloroflexota</taxon>
        <taxon>Ktedonobacteria</taxon>
        <taxon>Ktedonobacterales</taxon>
        <taxon>Dictyobacteraceae</taxon>
        <taxon>Dictyobacter</taxon>
    </lineage>
</organism>
<name>A0A5A5TG04_9CHLR</name>
<evidence type="ECO:0000256" key="1">
    <source>
        <dbReference type="SAM" id="Coils"/>
    </source>
</evidence>
<dbReference type="Proteomes" id="UP000322530">
    <property type="component" value="Unassembled WGS sequence"/>
</dbReference>
<gene>
    <name evidence="2" type="ORF">KDI_40740</name>
</gene>
<dbReference type="RefSeq" id="WP_149403388.1">
    <property type="nucleotide sequence ID" value="NZ_BIXY01000073.1"/>
</dbReference>
<keyword evidence="3" id="KW-1185">Reference proteome</keyword>
<dbReference type="OrthoDB" id="139679at2"/>
<keyword evidence="1" id="KW-0175">Coiled coil</keyword>
<dbReference type="EMBL" id="BIXY01000073">
    <property type="protein sequence ID" value="GCF10510.1"/>
    <property type="molecule type" value="Genomic_DNA"/>
</dbReference>
<feature type="coiled-coil region" evidence="1">
    <location>
        <begin position="405"/>
        <end position="432"/>
    </location>
</feature>
<accession>A0A5A5TG04</accession>
<reference evidence="2 3" key="1">
    <citation type="submission" date="2019-01" db="EMBL/GenBank/DDBJ databases">
        <title>Draft genome sequence of Dictyobacter sp. Uno17.</title>
        <authorList>
            <person name="Wang C.M."/>
            <person name="Zheng Y."/>
            <person name="Sakai Y."/>
            <person name="Abe K."/>
            <person name="Yokota A."/>
            <person name="Yabe S."/>
        </authorList>
    </citation>
    <scope>NUCLEOTIDE SEQUENCE [LARGE SCALE GENOMIC DNA]</scope>
    <source>
        <strain evidence="2 3">Uno17</strain>
    </source>
</reference>
<evidence type="ECO:0000313" key="3">
    <source>
        <dbReference type="Proteomes" id="UP000322530"/>
    </source>
</evidence>